<gene>
    <name evidence="1" type="ORF">ASZ90_002101</name>
</gene>
<evidence type="ECO:0000313" key="1">
    <source>
        <dbReference type="EMBL" id="KUG28035.1"/>
    </source>
</evidence>
<proteinExistence type="predicted"/>
<sequence>MFGHGFPASWYVVGVVVVWRDQTTAWAWPSRRRASAQG</sequence>
<dbReference type="EMBL" id="LNQE01000264">
    <property type="protein sequence ID" value="KUG28035.1"/>
    <property type="molecule type" value="Genomic_DNA"/>
</dbReference>
<dbReference type="AlphaFoldDB" id="A0A0W8G697"/>
<protein>
    <submittedName>
        <fullName evidence="1">Uncharacterized protein</fullName>
    </submittedName>
</protein>
<name>A0A0W8G697_9ZZZZ</name>
<reference evidence="1" key="1">
    <citation type="journal article" date="2015" name="Proc. Natl. Acad. Sci. U.S.A.">
        <title>Networks of energetic and metabolic interactions define dynamics in microbial communities.</title>
        <authorList>
            <person name="Embree M."/>
            <person name="Liu J.K."/>
            <person name="Al-Bassam M.M."/>
            <person name="Zengler K."/>
        </authorList>
    </citation>
    <scope>NUCLEOTIDE SEQUENCE</scope>
</reference>
<accession>A0A0W8G697</accession>
<comment type="caution">
    <text evidence="1">The sequence shown here is derived from an EMBL/GenBank/DDBJ whole genome shotgun (WGS) entry which is preliminary data.</text>
</comment>
<organism evidence="1">
    <name type="scientific">hydrocarbon metagenome</name>
    <dbReference type="NCBI Taxonomy" id="938273"/>
    <lineage>
        <taxon>unclassified sequences</taxon>
        <taxon>metagenomes</taxon>
        <taxon>ecological metagenomes</taxon>
    </lineage>
</organism>